<feature type="transmembrane region" description="Helical" evidence="2">
    <location>
        <begin position="249"/>
        <end position="267"/>
    </location>
</feature>
<dbReference type="AlphaFoldDB" id="A0A139AJK8"/>
<feature type="transmembrane region" description="Helical" evidence="2">
    <location>
        <begin position="57"/>
        <end position="76"/>
    </location>
</feature>
<feature type="transmembrane region" description="Helical" evidence="2">
    <location>
        <begin position="88"/>
        <end position="109"/>
    </location>
</feature>
<dbReference type="Proteomes" id="UP000070544">
    <property type="component" value="Unassembled WGS sequence"/>
</dbReference>
<feature type="transmembrane region" description="Helical" evidence="2">
    <location>
        <begin position="273"/>
        <end position="294"/>
    </location>
</feature>
<evidence type="ECO:0000256" key="1">
    <source>
        <dbReference type="SAM" id="MobiDB-lite"/>
    </source>
</evidence>
<dbReference type="STRING" id="1344416.A0A139AJK8"/>
<reference evidence="3 4" key="1">
    <citation type="journal article" date="2015" name="Genome Biol. Evol.">
        <title>Phylogenomic analyses indicate that early fungi evolved digesting cell walls of algal ancestors of land plants.</title>
        <authorList>
            <person name="Chang Y."/>
            <person name="Wang S."/>
            <person name="Sekimoto S."/>
            <person name="Aerts A.L."/>
            <person name="Choi C."/>
            <person name="Clum A."/>
            <person name="LaButti K.M."/>
            <person name="Lindquist E.A."/>
            <person name="Yee Ngan C."/>
            <person name="Ohm R.A."/>
            <person name="Salamov A.A."/>
            <person name="Grigoriev I.V."/>
            <person name="Spatafora J.W."/>
            <person name="Berbee M.L."/>
        </authorList>
    </citation>
    <scope>NUCLEOTIDE SEQUENCE [LARGE SCALE GENOMIC DNA]</scope>
    <source>
        <strain evidence="3 4">JEL478</strain>
    </source>
</reference>
<keyword evidence="2" id="KW-0472">Membrane</keyword>
<name>A0A139AJK8_GONPJ</name>
<evidence type="ECO:0000256" key="2">
    <source>
        <dbReference type="SAM" id="Phobius"/>
    </source>
</evidence>
<sequence length="371" mass="42279">MPSKRNPSPPKPDTAPTGTGIVPPSYHLPPSSLTLSRIKAAIPAHCFNRSVVISTQYLLQDVVILTALYWVASQVLENWEAPWMAQWAVWSVWQAVGGAVGFGVWITSWGMRHGAYSAYPLLNHTVGLIFHSLLLVPYFSWQLSHAKHHHYTGHHAFDEAFVPRTRSSYLPGTTVKDKVVLDKEENRSKVERVDTGCWASPLESVIGLLIMWIVGFPYYLAVHAQGRDYGKYVCYLPKSPIYLPRQRPLIFLSDIGVLAVLAGLGYWAHISSFAVVVKYYGVLNWVFHHMWVYYERVRRATDTHVVHHLFPTIPHYHAMEATYHVRKLLESEGLYVHDDSNVVHSAYKAFRECRFIEDEGELETIRAAKTE</sequence>
<feature type="region of interest" description="Disordered" evidence="1">
    <location>
        <begin position="1"/>
        <end position="23"/>
    </location>
</feature>
<dbReference type="OrthoDB" id="1461976at2759"/>
<feature type="transmembrane region" description="Helical" evidence="2">
    <location>
        <begin position="121"/>
        <end position="141"/>
    </location>
</feature>
<protein>
    <recommendedName>
        <fullName evidence="5">Fatty acid desaturase domain-containing protein</fullName>
    </recommendedName>
</protein>
<keyword evidence="4" id="KW-1185">Reference proteome</keyword>
<dbReference type="InterPro" id="IPR012171">
    <property type="entry name" value="Fatty_acid_desaturase"/>
</dbReference>
<dbReference type="GO" id="GO:0016491">
    <property type="term" value="F:oxidoreductase activity"/>
    <property type="evidence" value="ECO:0007669"/>
    <property type="project" value="InterPro"/>
</dbReference>
<dbReference type="EMBL" id="KQ965749">
    <property type="protein sequence ID" value="KXS16996.1"/>
    <property type="molecule type" value="Genomic_DNA"/>
</dbReference>
<feature type="transmembrane region" description="Helical" evidence="2">
    <location>
        <begin position="204"/>
        <end position="222"/>
    </location>
</feature>
<evidence type="ECO:0000313" key="3">
    <source>
        <dbReference type="EMBL" id="KXS16996.1"/>
    </source>
</evidence>
<proteinExistence type="predicted"/>
<gene>
    <name evidence="3" type="ORF">M427DRAFT_493419</name>
</gene>
<dbReference type="OMA" id="QLFGWPG"/>
<accession>A0A139AJK8</accession>
<dbReference type="PANTHER" id="PTHR32100">
    <property type="entry name" value="OMEGA-6 FATTY ACID DESATURASE, CHLOROPLASTIC"/>
    <property type="match status" value="1"/>
</dbReference>
<organism evidence="3 4">
    <name type="scientific">Gonapodya prolifera (strain JEL478)</name>
    <name type="common">Monoblepharis prolifera</name>
    <dbReference type="NCBI Taxonomy" id="1344416"/>
    <lineage>
        <taxon>Eukaryota</taxon>
        <taxon>Fungi</taxon>
        <taxon>Fungi incertae sedis</taxon>
        <taxon>Chytridiomycota</taxon>
        <taxon>Chytridiomycota incertae sedis</taxon>
        <taxon>Monoblepharidomycetes</taxon>
        <taxon>Monoblepharidales</taxon>
        <taxon>Gonapodyaceae</taxon>
        <taxon>Gonapodya</taxon>
    </lineage>
</organism>
<evidence type="ECO:0000313" key="4">
    <source>
        <dbReference type="Proteomes" id="UP000070544"/>
    </source>
</evidence>
<keyword evidence="2" id="KW-1133">Transmembrane helix</keyword>
<evidence type="ECO:0008006" key="5">
    <source>
        <dbReference type="Google" id="ProtNLM"/>
    </source>
</evidence>
<keyword evidence="2" id="KW-0812">Transmembrane</keyword>